<feature type="transmembrane region" description="Helical" evidence="4">
    <location>
        <begin position="396"/>
        <end position="417"/>
    </location>
</feature>
<dbReference type="PROSITE" id="PS50850">
    <property type="entry name" value="MFS"/>
    <property type="match status" value="1"/>
</dbReference>
<keyword evidence="1 4" id="KW-0812">Transmembrane</keyword>
<feature type="domain" description="Major facilitator superfamily (MFS) profile" evidence="5">
    <location>
        <begin position="26"/>
        <end position="422"/>
    </location>
</feature>
<evidence type="ECO:0000256" key="4">
    <source>
        <dbReference type="SAM" id="Phobius"/>
    </source>
</evidence>
<dbReference type="PANTHER" id="PTHR43129:SF1">
    <property type="entry name" value="FOSMIDOMYCIN RESISTANCE PROTEIN"/>
    <property type="match status" value="1"/>
</dbReference>
<evidence type="ECO:0000256" key="2">
    <source>
        <dbReference type="ARBA" id="ARBA00022989"/>
    </source>
</evidence>
<dbReference type="GO" id="GO:0005886">
    <property type="term" value="C:plasma membrane"/>
    <property type="evidence" value="ECO:0007669"/>
    <property type="project" value="TreeGrafter"/>
</dbReference>
<dbReference type="SUPFAM" id="SSF103473">
    <property type="entry name" value="MFS general substrate transporter"/>
    <property type="match status" value="1"/>
</dbReference>
<feature type="transmembrane region" description="Helical" evidence="4">
    <location>
        <begin position="336"/>
        <end position="356"/>
    </location>
</feature>
<reference evidence="6 7" key="1">
    <citation type="submission" date="2019-07" db="EMBL/GenBank/DDBJ databases">
        <title>Whole genome shotgun sequence of Gluconobacter wancherniae NBRC 103581.</title>
        <authorList>
            <person name="Hosoyama A."/>
            <person name="Uohara A."/>
            <person name="Ohji S."/>
            <person name="Ichikawa N."/>
        </authorList>
    </citation>
    <scope>NUCLEOTIDE SEQUENCE [LARGE SCALE GENOMIC DNA]</scope>
    <source>
        <strain evidence="6 7">NBRC 103581</strain>
    </source>
</reference>
<dbReference type="InterPro" id="IPR036259">
    <property type="entry name" value="MFS_trans_sf"/>
</dbReference>
<evidence type="ECO:0000256" key="1">
    <source>
        <dbReference type="ARBA" id="ARBA00022692"/>
    </source>
</evidence>
<dbReference type="EMBL" id="BJUZ01000001">
    <property type="protein sequence ID" value="GEK92380.1"/>
    <property type="molecule type" value="Genomic_DNA"/>
</dbReference>
<dbReference type="InterPro" id="IPR020846">
    <property type="entry name" value="MFS_dom"/>
</dbReference>
<evidence type="ECO:0000313" key="6">
    <source>
        <dbReference type="EMBL" id="GEK92380.1"/>
    </source>
</evidence>
<dbReference type="InterPro" id="IPR011701">
    <property type="entry name" value="MFS"/>
</dbReference>
<gene>
    <name evidence="6" type="ORF">GWA01_01500</name>
</gene>
<keyword evidence="3 4" id="KW-0472">Membrane</keyword>
<keyword evidence="7" id="KW-1185">Reference proteome</keyword>
<accession>A0A511AVY6</accession>
<proteinExistence type="predicted"/>
<dbReference type="PANTHER" id="PTHR43129">
    <property type="entry name" value="FOSMIDOMYCIN RESISTANCE PROTEIN"/>
    <property type="match status" value="1"/>
</dbReference>
<organism evidence="6 7">
    <name type="scientific">Gluconobacter wancherniae NBRC 103581</name>
    <dbReference type="NCBI Taxonomy" id="656744"/>
    <lineage>
        <taxon>Bacteria</taxon>
        <taxon>Pseudomonadati</taxon>
        <taxon>Pseudomonadota</taxon>
        <taxon>Alphaproteobacteria</taxon>
        <taxon>Acetobacterales</taxon>
        <taxon>Acetobacteraceae</taxon>
        <taxon>Gluconobacter</taxon>
    </lineage>
</organism>
<dbReference type="OrthoDB" id="3522477at2"/>
<dbReference type="Pfam" id="PF07690">
    <property type="entry name" value="MFS_1"/>
    <property type="match status" value="2"/>
</dbReference>
<dbReference type="Gene3D" id="1.20.1250.20">
    <property type="entry name" value="MFS general substrate transporter like domains"/>
    <property type="match status" value="2"/>
</dbReference>
<feature type="transmembrane region" description="Helical" evidence="4">
    <location>
        <begin position="31"/>
        <end position="49"/>
    </location>
</feature>
<evidence type="ECO:0000256" key="3">
    <source>
        <dbReference type="ARBA" id="ARBA00023136"/>
    </source>
</evidence>
<dbReference type="GO" id="GO:0022857">
    <property type="term" value="F:transmembrane transporter activity"/>
    <property type="evidence" value="ECO:0007669"/>
    <property type="project" value="InterPro"/>
</dbReference>
<feature type="transmembrane region" description="Helical" evidence="4">
    <location>
        <begin position="118"/>
        <end position="139"/>
    </location>
</feature>
<feature type="transmembrane region" description="Helical" evidence="4">
    <location>
        <begin position="181"/>
        <end position="202"/>
    </location>
</feature>
<dbReference type="InterPro" id="IPR004748">
    <property type="entry name" value="Polyol_permease-like"/>
</dbReference>
<feature type="transmembrane region" description="Helical" evidence="4">
    <location>
        <begin position="368"/>
        <end position="390"/>
    </location>
</feature>
<dbReference type="CDD" id="cd17337">
    <property type="entry name" value="MFS_CsbX"/>
    <property type="match status" value="1"/>
</dbReference>
<feature type="transmembrane region" description="Helical" evidence="4">
    <location>
        <begin position="91"/>
        <end position="112"/>
    </location>
</feature>
<comment type="caution">
    <text evidence="6">The sequence shown here is derived from an EMBL/GenBank/DDBJ whole genome shotgun (WGS) entry which is preliminary data.</text>
</comment>
<dbReference type="Proteomes" id="UP000321230">
    <property type="component" value="Unassembled WGS sequence"/>
</dbReference>
<name>A0A511AVY6_9PROT</name>
<feature type="transmembrane region" description="Helical" evidence="4">
    <location>
        <begin position="275"/>
        <end position="293"/>
    </location>
</feature>
<dbReference type="AlphaFoldDB" id="A0A511AVY6"/>
<dbReference type="RefSeq" id="WP_146793064.1">
    <property type="nucleotide sequence ID" value="NZ_BARC01000005.1"/>
</dbReference>
<protein>
    <submittedName>
        <fullName evidence="6">MFS transporter</fullName>
    </submittedName>
</protein>
<feature type="transmembrane region" description="Helical" evidence="4">
    <location>
        <begin position="61"/>
        <end position="84"/>
    </location>
</feature>
<feature type="transmembrane region" description="Helical" evidence="4">
    <location>
        <begin position="151"/>
        <end position="169"/>
    </location>
</feature>
<feature type="transmembrane region" description="Helical" evidence="4">
    <location>
        <begin position="305"/>
        <end position="324"/>
    </location>
</feature>
<sequence>MSEQIQHLSTPAPELVPPLVGYRPQTFTAQYLGLLIFMIGDGVEIGYLSPFLVSAGQTEHFVALMFTVYGLVAAIGAWFSGLLCDVFSSRTIMTAGLTLWVVPQILFLSIAIPSHSDALLLLTYGLRGAGYPLFAYGLLTLLVKSVEKKRLGLAVGLFWFCFTCGLPTLGSVVAEMLLPHYGQYVTLWIALLAVASGGVIALSNMGHTRHQSAITSAGWNDVRDTLGLTLVLVRKNPSLGLACVVRAINSSAAHGIIVFMPFYFTTTLGLTSGNWIRFLEIIFGSNIIFNLVIGFVSDFISWRKTIIWFGGIGSALTCVGMYWLPALYAHTSLPLVYLSAALFGMTLAGYVPLSALTPSLLPENQGIAMSLLNLGAGSSAWIGPFIVYLFKSSVGTIGIIYIYAGLFLLSALLTAFIRLPQKLQPATA</sequence>
<keyword evidence="2 4" id="KW-1133">Transmembrane helix</keyword>
<dbReference type="NCBIfam" id="TIGR00897">
    <property type="entry name" value="2A0118"/>
    <property type="match status" value="1"/>
</dbReference>
<evidence type="ECO:0000313" key="7">
    <source>
        <dbReference type="Proteomes" id="UP000321230"/>
    </source>
</evidence>
<evidence type="ECO:0000259" key="5">
    <source>
        <dbReference type="PROSITE" id="PS50850"/>
    </source>
</evidence>